<dbReference type="AlphaFoldDB" id="A0ABC8KSS6"/>
<comment type="caution">
    <text evidence="3">The sequence shown here is derived from an EMBL/GenBank/DDBJ whole genome shotgun (WGS) entry which is preliminary data.</text>
</comment>
<dbReference type="InterPro" id="IPR058942">
    <property type="entry name" value="AT3G52170-like"/>
</dbReference>
<dbReference type="EMBL" id="CAKOAT010329932">
    <property type="protein sequence ID" value="CAH8362307.1"/>
    <property type="molecule type" value="Genomic_DNA"/>
</dbReference>
<feature type="domain" description="RRM" evidence="2">
    <location>
        <begin position="563"/>
        <end position="630"/>
    </location>
</feature>
<dbReference type="SUPFAM" id="SSF54928">
    <property type="entry name" value="RNA-binding domain, RBD"/>
    <property type="match status" value="2"/>
</dbReference>
<evidence type="ECO:0000256" key="1">
    <source>
        <dbReference type="SAM" id="MobiDB-lite"/>
    </source>
</evidence>
<organism evidence="3 4">
    <name type="scientific">Eruca vesicaria subsp. sativa</name>
    <name type="common">Garden rocket</name>
    <name type="synonym">Eruca sativa</name>
    <dbReference type="NCBI Taxonomy" id="29727"/>
    <lineage>
        <taxon>Eukaryota</taxon>
        <taxon>Viridiplantae</taxon>
        <taxon>Streptophyta</taxon>
        <taxon>Embryophyta</taxon>
        <taxon>Tracheophyta</taxon>
        <taxon>Spermatophyta</taxon>
        <taxon>Magnoliopsida</taxon>
        <taxon>eudicotyledons</taxon>
        <taxon>Gunneridae</taxon>
        <taxon>Pentapetalae</taxon>
        <taxon>rosids</taxon>
        <taxon>malvids</taxon>
        <taxon>Brassicales</taxon>
        <taxon>Brassicaceae</taxon>
        <taxon>Brassiceae</taxon>
        <taxon>Eruca</taxon>
    </lineage>
</organism>
<accession>A0ABC8KSS6</accession>
<feature type="compositionally biased region" description="Basic and acidic residues" evidence="1">
    <location>
        <begin position="146"/>
        <end position="155"/>
    </location>
</feature>
<dbReference type="SMART" id="SM00360">
    <property type="entry name" value="RRM"/>
    <property type="match status" value="3"/>
</dbReference>
<feature type="domain" description="RRM" evidence="2">
    <location>
        <begin position="383"/>
        <end position="454"/>
    </location>
</feature>
<sequence length="683" mass="75304">MAMGRLLTPKLNPHFSCRGVLPLKRRWSSSSSSSLEDGRNLERLPDPKASANKDIGQKGRWYSLGGLLTNLKKTIMGNMPSLLNKPPADVSVLSKSPMGSSRDVTVEKVISLEKNVADNKNCIPPSAKEESLVSEDSSQSVAGADISRKRETTSVEKEMLDSNNSLEGLEFAQEKVLSLLQAEKVDIPEEASENQVQLQPEKGDNKVLPENNLSNMFINLHPDKEVKPSLRFEALSNTTSRLSTREFSRDEGGQHVPVQKMKSITTENDQQSGELTAIRERKTTYPFGSSKGTVAPVAESKDSSIKKLLESLKVPTNNVTEADDTWSNGEGQCVWKGCSLTEEEESKGLCSQAATLADATSVNQESTRKSLDALSIREHSPNKVMLRFLHEGFQKSGIVESFSNIGAVLDVQEVPSFEGCIYKDALVTFETESAVKKALKKGVVMVKHHSAMVEALSQKNMVEKIRIPDLIGDPDVPISLVKEPTRTVKIHPLDQNISSKQIREALGFCKSDISKIIFGSSTTAAFVEFKTEVGKEKALAAHSVDVQNKQLFISRIDIPRTTVARISNLSGSTGRDVRELCATYGHIKHMFFRGNAIADVRFDVSEWPNMLTILNSMNGKEINGKKWVVRPATTVIPHEILKVLWEDPHGKSYVKGLIKTMVREIEQPLYLAGISSLYSALED</sequence>
<dbReference type="InterPro" id="IPR035979">
    <property type="entry name" value="RBD_domain_sf"/>
</dbReference>
<feature type="region of interest" description="Disordered" evidence="1">
    <location>
        <begin position="28"/>
        <end position="54"/>
    </location>
</feature>
<reference evidence="3 4" key="1">
    <citation type="submission" date="2022-03" db="EMBL/GenBank/DDBJ databases">
        <authorList>
            <person name="Macdonald S."/>
            <person name="Ahmed S."/>
            <person name="Newling K."/>
        </authorList>
    </citation>
    <scope>NUCLEOTIDE SEQUENCE [LARGE SCALE GENOMIC DNA]</scope>
</reference>
<name>A0ABC8KSS6_ERUVS</name>
<dbReference type="PANTHER" id="PTHR34568:SF5">
    <property type="entry name" value="RNA-BINDING (RRM_RBD_RNP MOTIFS) FAMILY PROTEIN"/>
    <property type="match status" value="1"/>
</dbReference>
<gene>
    <name evidence="3" type="ORF">ERUC_LOCUS28063</name>
</gene>
<dbReference type="Proteomes" id="UP001642260">
    <property type="component" value="Unassembled WGS sequence"/>
</dbReference>
<feature type="compositionally biased region" description="Basic and acidic residues" evidence="1">
    <location>
        <begin position="36"/>
        <end position="46"/>
    </location>
</feature>
<feature type="region of interest" description="Disordered" evidence="1">
    <location>
        <begin position="121"/>
        <end position="155"/>
    </location>
</feature>
<evidence type="ECO:0000313" key="3">
    <source>
        <dbReference type="EMBL" id="CAH8362307.1"/>
    </source>
</evidence>
<evidence type="ECO:0000313" key="4">
    <source>
        <dbReference type="Proteomes" id="UP001642260"/>
    </source>
</evidence>
<dbReference type="InterPro" id="IPR000504">
    <property type="entry name" value="RRM_dom"/>
</dbReference>
<proteinExistence type="predicted"/>
<feature type="domain" description="RRM" evidence="2">
    <location>
        <begin position="487"/>
        <end position="554"/>
    </location>
</feature>
<keyword evidence="4" id="KW-1185">Reference proteome</keyword>
<dbReference type="PANTHER" id="PTHR34568">
    <property type="entry name" value="RRM DOMAIN-CONTAINING PROTEIN"/>
    <property type="match status" value="1"/>
</dbReference>
<dbReference type="CDD" id="cd00590">
    <property type="entry name" value="RRM_SF"/>
    <property type="match status" value="3"/>
</dbReference>
<feature type="region of interest" description="Disordered" evidence="1">
    <location>
        <begin position="190"/>
        <end position="209"/>
    </location>
</feature>
<evidence type="ECO:0000259" key="2">
    <source>
        <dbReference type="SMART" id="SM00360"/>
    </source>
</evidence>
<protein>
    <recommendedName>
        <fullName evidence="2">RRM domain-containing protein</fullName>
    </recommendedName>
</protein>